<dbReference type="GO" id="GO:0046872">
    <property type="term" value="F:metal ion binding"/>
    <property type="evidence" value="ECO:0007669"/>
    <property type="project" value="UniProtKB-KW"/>
</dbReference>
<dbReference type="PROSITE" id="PS51462">
    <property type="entry name" value="NUDIX"/>
    <property type="match status" value="1"/>
</dbReference>
<dbReference type="Pfam" id="PF02581">
    <property type="entry name" value="TMP-TENI"/>
    <property type="match status" value="1"/>
</dbReference>
<dbReference type="InterPro" id="IPR000086">
    <property type="entry name" value="NUDIX_hydrolase_dom"/>
</dbReference>
<dbReference type="eggNOG" id="COG0352">
    <property type="taxonomic scope" value="Bacteria"/>
</dbReference>
<dbReference type="InterPro" id="IPR047127">
    <property type="entry name" value="MutT-like"/>
</dbReference>
<dbReference type="InterPro" id="IPR020084">
    <property type="entry name" value="NUDIX_hydrolase_CS"/>
</dbReference>
<dbReference type="AlphaFoldDB" id="A1K3E0"/>
<dbReference type="Pfam" id="PF00293">
    <property type="entry name" value="NUDIX"/>
    <property type="match status" value="1"/>
</dbReference>
<comment type="catalytic activity">
    <reaction evidence="11">
        <text>8-oxo-GTP + H2O = 8-oxo-GMP + diphosphate + H(+)</text>
        <dbReference type="Rhea" id="RHEA:67616"/>
        <dbReference type="ChEBI" id="CHEBI:15377"/>
        <dbReference type="ChEBI" id="CHEBI:15378"/>
        <dbReference type="ChEBI" id="CHEBI:33019"/>
        <dbReference type="ChEBI" id="CHEBI:143553"/>
        <dbReference type="ChEBI" id="CHEBI:145694"/>
    </reaction>
</comment>
<keyword evidence="5" id="KW-0479">Metal-binding</keyword>
<sequence>MAEVGARKIVNVAAGVILERGRVLLGQRAPDTFYPGYWEFPGGKVEPGESAADALKRELAEELGIVVPHVRPWLTREHDYEHAHVRLHFFEVPAWSGAPVAHVHAALRWAEPELIATACAPMLPANGPILKALQLPRRMGITQAAERGVARQLDELEQALGAGLRLVQVREAALPRRQQIEFAQEVVRRVAAAGGIVVINGDLDLARAVGAPGVHLPSAALLDCTVRPAFEWVGASCHSEEELRAAAALGLDYAVLGPVRPTASHPGQAALGWARFGELAGTLPFPVFALGGLGWGDMDCARDHGAHGVAAIRGAWGA</sequence>
<comment type="catalytic activity">
    <reaction evidence="10">
        <text>8-oxo-dGTP + H2O = 8-oxo-dGMP + diphosphate + H(+)</text>
        <dbReference type="Rhea" id="RHEA:31575"/>
        <dbReference type="ChEBI" id="CHEBI:15377"/>
        <dbReference type="ChEBI" id="CHEBI:15378"/>
        <dbReference type="ChEBI" id="CHEBI:33019"/>
        <dbReference type="ChEBI" id="CHEBI:63224"/>
        <dbReference type="ChEBI" id="CHEBI:77896"/>
        <dbReference type="EC" id="3.6.1.55"/>
    </reaction>
</comment>
<dbReference type="InterPro" id="IPR036206">
    <property type="entry name" value="ThiamineP_synth_sf"/>
</dbReference>
<dbReference type="GO" id="GO:0035539">
    <property type="term" value="F:8-oxo-7,8-dihydrodeoxyguanosine triphosphate pyrophosphatase activity"/>
    <property type="evidence" value="ECO:0007669"/>
    <property type="project" value="UniProtKB-EC"/>
</dbReference>
<evidence type="ECO:0000256" key="11">
    <source>
        <dbReference type="ARBA" id="ARBA00036904"/>
    </source>
</evidence>
<dbReference type="eggNOG" id="COG0494">
    <property type="taxonomic scope" value="Bacteria"/>
</dbReference>
<protein>
    <recommendedName>
        <fullName evidence="13">8-oxo-dGTP diphosphatase</fullName>
        <ecNumber evidence="12">3.6.1.55</ecNumber>
    </recommendedName>
    <alternativeName>
        <fullName evidence="16">7,8-dihydro-8-oxoguanine-triphosphatase</fullName>
    </alternativeName>
    <alternativeName>
        <fullName evidence="15">Mutator protein MutT</fullName>
    </alternativeName>
    <alternativeName>
        <fullName evidence="14">dGTP pyrophosphohydrolase</fullName>
    </alternativeName>
</protein>
<evidence type="ECO:0000256" key="17">
    <source>
        <dbReference type="RuleBase" id="RU003476"/>
    </source>
</evidence>
<comment type="similarity">
    <text evidence="2 17">Belongs to the Nudix hydrolase family.</text>
</comment>
<dbReference type="PROSITE" id="PS00893">
    <property type="entry name" value="NUDIX_BOX"/>
    <property type="match status" value="1"/>
</dbReference>
<dbReference type="STRING" id="62928.azo0728"/>
<keyword evidence="7 17" id="KW-0378">Hydrolase</keyword>
<dbReference type="SUPFAM" id="SSF51391">
    <property type="entry name" value="Thiamin phosphate synthase"/>
    <property type="match status" value="1"/>
</dbReference>
<evidence type="ECO:0000313" key="19">
    <source>
        <dbReference type="EMBL" id="CAL93345.1"/>
    </source>
</evidence>
<evidence type="ECO:0000256" key="15">
    <source>
        <dbReference type="ARBA" id="ARBA00041979"/>
    </source>
</evidence>
<keyword evidence="3" id="KW-0515">Mutator protein</keyword>
<dbReference type="KEGG" id="azo:azo0728"/>
<dbReference type="InterPro" id="IPR020476">
    <property type="entry name" value="Nudix_hydrolase"/>
</dbReference>
<dbReference type="GO" id="GO:0009228">
    <property type="term" value="P:thiamine biosynthetic process"/>
    <property type="evidence" value="ECO:0007669"/>
    <property type="project" value="UniProtKB-KW"/>
</dbReference>
<dbReference type="GO" id="GO:0006281">
    <property type="term" value="P:DNA repair"/>
    <property type="evidence" value="ECO:0007669"/>
    <property type="project" value="UniProtKB-KW"/>
</dbReference>
<evidence type="ECO:0000256" key="12">
    <source>
        <dbReference type="ARBA" id="ARBA00038905"/>
    </source>
</evidence>
<evidence type="ECO:0000259" key="18">
    <source>
        <dbReference type="PROSITE" id="PS51462"/>
    </source>
</evidence>
<keyword evidence="9" id="KW-0234">DNA repair</keyword>
<evidence type="ECO:0000256" key="9">
    <source>
        <dbReference type="ARBA" id="ARBA00023204"/>
    </source>
</evidence>
<evidence type="ECO:0000256" key="7">
    <source>
        <dbReference type="ARBA" id="ARBA00022801"/>
    </source>
</evidence>
<reference evidence="19 20" key="1">
    <citation type="journal article" date="2006" name="Nat. Biotechnol.">
        <title>Complete genome of the mutualistic, N2-fixing grass endophyte Azoarcus sp. strain BH72.</title>
        <authorList>
            <person name="Krause A."/>
            <person name="Ramakumar A."/>
            <person name="Bartels D."/>
            <person name="Battistoni F."/>
            <person name="Bekel T."/>
            <person name="Boch J."/>
            <person name="Boehm M."/>
            <person name="Friedrich F."/>
            <person name="Hurek T."/>
            <person name="Krause L."/>
            <person name="Linke B."/>
            <person name="McHardy A.C."/>
            <person name="Sarkar A."/>
            <person name="Schneiker S."/>
            <person name="Syed A.A."/>
            <person name="Thauer R."/>
            <person name="Vorhoelter F.-J."/>
            <person name="Weidner S."/>
            <person name="Puehler A."/>
            <person name="Reinhold-Hurek B."/>
            <person name="Kaiser O."/>
            <person name="Goesmann A."/>
        </authorList>
    </citation>
    <scope>NUCLEOTIDE SEQUENCE [LARGE SCALE GENOMIC DNA]</scope>
    <source>
        <strain evidence="19 20">BH72</strain>
    </source>
</reference>
<dbReference type="PRINTS" id="PR00502">
    <property type="entry name" value="NUDIXFAMILY"/>
</dbReference>
<name>A1K3E0_AZOSB</name>
<evidence type="ECO:0000256" key="10">
    <source>
        <dbReference type="ARBA" id="ARBA00035861"/>
    </source>
</evidence>
<accession>A1K3E0</accession>
<dbReference type="InterPro" id="IPR022998">
    <property type="entry name" value="ThiamineP_synth_TenI"/>
</dbReference>
<evidence type="ECO:0000256" key="3">
    <source>
        <dbReference type="ARBA" id="ARBA00022457"/>
    </source>
</evidence>
<comment type="cofactor">
    <cofactor evidence="1">
        <name>Mg(2+)</name>
        <dbReference type="ChEBI" id="CHEBI:18420"/>
    </cofactor>
</comment>
<evidence type="ECO:0000256" key="1">
    <source>
        <dbReference type="ARBA" id="ARBA00001946"/>
    </source>
</evidence>
<evidence type="ECO:0000313" key="20">
    <source>
        <dbReference type="Proteomes" id="UP000002588"/>
    </source>
</evidence>
<dbReference type="GO" id="GO:0006260">
    <property type="term" value="P:DNA replication"/>
    <property type="evidence" value="ECO:0007669"/>
    <property type="project" value="UniProtKB-KW"/>
</dbReference>
<keyword evidence="6" id="KW-0227">DNA damage</keyword>
<evidence type="ECO:0000256" key="14">
    <source>
        <dbReference type="ARBA" id="ARBA00041592"/>
    </source>
</evidence>
<evidence type="ECO:0000256" key="8">
    <source>
        <dbReference type="ARBA" id="ARBA00022842"/>
    </source>
</evidence>
<dbReference type="SUPFAM" id="SSF55811">
    <property type="entry name" value="Nudix"/>
    <property type="match status" value="1"/>
</dbReference>
<dbReference type="GO" id="GO:0044716">
    <property type="term" value="F:8-oxo-GDP phosphatase activity"/>
    <property type="evidence" value="ECO:0007669"/>
    <property type="project" value="TreeGrafter"/>
</dbReference>
<dbReference type="RefSeq" id="WP_011764462.1">
    <property type="nucleotide sequence ID" value="NC_008702.1"/>
</dbReference>
<dbReference type="Gene3D" id="3.20.20.70">
    <property type="entry name" value="Aldolase class I"/>
    <property type="match status" value="1"/>
</dbReference>
<evidence type="ECO:0000256" key="2">
    <source>
        <dbReference type="ARBA" id="ARBA00005582"/>
    </source>
</evidence>
<evidence type="ECO:0000256" key="4">
    <source>
        <dbReference type="ARBA" id="ARBA00022705"/>
    </source>
</evidence>
<dbReference type="GO" id="GO:0044715">
    <property type="term" value="F:8-oxo-dGDP phosphatase activity"/>
    <property type="evidence" value="ECO:0007669"/>
    <property type="project" value="TreeGrafter"/>
</dbReference>
<dbReference type="PANTHER" id="PTHR47707:SF1">
    <property type="entry name" value="NUDIX HYDROLASE FAMILY PROTEIN"/>
    <property type="match status" value="1"/>
</dbReference>
<dbReference type="Gene3D" id="3.90.79.10">
    <property type="entry name" value="Nucleoside Triphosphate Pyrophosphohydrolase"/>
    <property type="match status" value="1"/>
</dbReference>
<dbReference type="HOGENOM" id="CLU_076087_0_0_4"/>
<dbReference type="CDD" id="cd03425">
    <property type="entry name" value="NUDIX_MutT_NudA_like"/>
    <property type="match status" value="1"/>
</dbReference>
<evidence type="ECO:0000256" key="5">
    <source>
        <dbReference type="ARBA" id="ARBA00022723"/>
    </source>
</evidence>
<evidence type="ECO:0000256" key="6">
    <source>
        <dbReference type="ARBA" id="ARBA00022763"/>
    </source>
</evidence>
<dbReference type="InterPro" id="IPR015797">
    <property type="entry name" value="NUDIX_hydrolase-like_dom_sf"/>
</dbReference>
<gene>
    <name evidence="19" type="ordered locus">azo0728</name>
</gene>
<keyword evidence="8" id="KW-0460">Magnesium</keyword>
<dbReference type="Proteomes" id="UP000002588">
    <property type="component" value="Chromosome"/>
</dbReference>
<keyword evidence="4" id="KW-0235">DNA replication</keyword>
<evidence type="ECO:0000256" key="16">
    <source>
        <dbReference type="ARBA" id="ARBA00042798"/>
    </source>
</evidence>
<dbReference type="EC" id="3.6.1.55" evidence="12"/>
<evidence type="ECO:0000256" key="13">
    <source>
        <dbReference type="ARBA" id="ARBA00040794"/>
    </source>
</evidence>
<dbReference type="CDD" id="cd00564">
    <property type="entry name" value="TMP_TenI"/>
    <property type="match status" value="1"/>
</dbReference>
<dbReference type="NCBIfam" id="NF006530">
    <property type="entry name" value="PRK08999.1"/>
    <property type="match status" value="1"/>
</dbReference>
<organism evidence="19 20">
    <name type="scientific">Azoarcus sp. (strain BH72)</name>
    <dbReference type="NCBI Taxonomy" id="418699"/>
    <lineage>
        <taxon>Bacteria</taxon>
        <taxon>Pseudomonadati</taxon>
        <taxon>Pseudomonadota</taxon>
        <taxon>Betaproteobacteria</taxon>
        <taxon>Rhodocyclales</taxon>
        <taxon>Zoogloeaceae</taxon>
        <taxon>Azoarcus</taxon>
    </lineage>
</organism>
<proteinExistence type="inferred from homology"/>
<dbReference type="EMBL" id="AM406670">
    <property type="protein sequence ID" value="CAL93345.1"/>
    <property type="molecule type" value="Genomic_DNA"/>
</dbReference>
<dbReference type="GO" id="GO:0008413">
    <property type="term" value="F:8-oxo-7,8-dihydroguanosine triphosphate pyrophosphatase activity"/>
    <property type="evidence" value="ECO:0007669"/>
    <property type="project" value="TreeGrafter"/>
</dbReference>
<feature type="domain" description="Nudix hydrolase" evidence="18">
    <location>
        <begin position="7"/>
        <end position="137"/>
    </location>
</feature>
<keyword evidence="20" id="KW-1185">Reference proteome</keyword>
<dbReference type="PANTHER" id="PTHR47707">
    <property type="entry name" value="8-OXO-DGTP DIPHOSPHATASE"/>
    <property type="match status" value="1"/>
</dbReference>
<dbReference type="InterPro" id="IPR013785">
    <property type="entry name" value="Aldolase_TIM"/>
</dbReference>